<feature type="transmembrane region" description="Helical" evidence="1">
    <location>
        <begin position="35"/>
        <end position="58"/>
    </location>
</feature>
<dbReference type="AlphaFoldDB" id="A0A7V9Z2C0"/>
<accession>A0A7V9Z2C0</accession>
<feature type="transmembrane region" description="Helical" evidence="1">
    <location>
        <begin position="122"/>
        <end position="149"/>
    </location>
</feature>
<dbReference type="EMBL" id="JACDUU010000008">
    <property type="protein sequence ID" value="MBA2872682.1"/>
    <property type="molecule type" value="Genomic_DNA"/>
</dbReference>
<protein>
    <submittedName>
        <fullName evidence="2">Putative membrane protein YeaQ/YmgE (Transglycosylase-associated protein family)</fullName>
    </submittedName>
</protein>
<keyword evidence="1" id="KW-0812">Transmembrane</keyword>
<dbReference type="RefSeq" id="WP_181538439.1">
    <property type="nucleotide sequence ID" value="NZ_JACDUU010000008.1"/>
</dbReference>
<evidence type="ECO:0000313" key="2">
    <source>
        <dbReference type="EMBL" id="MBA2872682.1"/>
    </source>
</evidence>
<comment type="caution">
    <text evidence="2">The sequence shown here is derived from an EMBL/GenBank/DDBJ whole genome shotgun (WGS) entry which is preliminary data.</text>
</comment>
<gene>
    <name evidence="2" type="ORF">HNQ85_002994</name>
</gene>
<feature type="transmembrane region" description="Helical" evidence="1">
    <location>
        <begin position="64"/>
        <end position="86"/>
    </location>
</feature>
<keyword evidence="1" id="KW-0472">Membrane</keyword>
<dbReference type="Proteomes" id="UP000580891">
    <property type="component" value="Unassembled WGS sequence"/>
</dbReference>
<evidence type="ECO:0000256" key="1">
    <source>
        <dbReference type="SAM" id="Phobius"/>
    </source>
</evidence>
<feature type="transmembrane region" description="Helical" evidence="1">
    <location>
        <begin position="93"/>
        <end position="110"/>
    </location>
</feature>
<keyword evidence="3" id="KW-1185">Reference proteome</keyword>
<reference evidence="2 3" key="1">
    <citation type="submission" date="2020-07" db="EMBL/GenBank/DDBJ databases">
        <title>Genomic Encyclopedia of Type Strains, Phase IV (KMG-IV): sequencing the most valuable type-strain genomes for metagenomic binning, comparative biology and taxonomic classification.</title>
        <authorList>
            <person name="Goeker M."/>
        </authorList>
    </citation>
    <scope>NUCLEOTIDE SEQUENCE [LARGE SCALE GENOMIC DNA]</scope>
    <source>
        <strain evidence="2 3">DSM 25220</strain>
    </source>
</reference>
<sequence length="155" mass="17172">MKVYLISIFIVNVVVVIQTYRVLRRKRKWLGEHYAMTSSIVSSGIFSLTLSMLLRFFLFDGRTSDTIICVLIGVVIGIVFGTIASFQAVLGNIFNGIMGSLTGTMVGVMISSPSLCGLSNDLFFLLIPNIIKLSLFGTCVMFFTLWTIVHSLSER</sequence>
<name>A0A7V9Z2C0_9BACL</name>
<proteinExistence type="predicted"/>
<organism evidence="2 3">
    <name type="scientific">[Anoxybacillus] calidus</name>
    <dbReference type="NCBI Taxonomy" id="575178"/>
    <lineage>
        <taxon>Bacteria</taxon>
        <taxon>Bacillati</taxon>
        <taxon>Bacillota</taxon>
        <taxon>Bacilli</taxon>
        <taxon>Bacillales</taxon>
        <taxon>Anoxybacillaceae</taxon>
        <taxon>Paranoxybacillus</taxon>
    </lineage>
</organism>
<evidence type="ECO:0000313" key="3">
    <source>
        <dbReference type="Proteomes" id="UP000580891"/>
    </source>
</evidence>
<keyword evidence="1" id="KW-1133">Transmembrane helix</keyword>
<feature type="transmembrane region" description="Helical" evidence="1">
    <location>
        <begin position="6"/>
        <end position="23"/>
    </location>
</feature>